<proteinExistence type="predicted"/>
<comment type="caution">
    <text evidence="1">The sequence shown here is derived from an EMBL/GenBank/DDBJ whole genome shotgun (WGS) entry which is preliminary data.</text>
</comment>
<gene>
    <name evidence="1" type="ORF">FEM55_11345</name>
</gene>
<dbReference type="RefSeq" id="WP_138281434.1">
    <property type="nucleotide sequence ID" value="NZ_BMGE01000002.1"/>
</dbReference>
<sequence>MKNAQHGTEYMRLRLCGKVPETVLERQKKQLHTEKRQSINKEGISQSSIQEILRHKIKIVTRINYKNKIPSGLFLTSMKALQLLNFNKYLQLKTDTHSITGIIQLNNPILHFY</sequence>
<keyword evidence="2" id="KW-1185">Reference proteome</keyword>
<accession>A0A5R9KFH8</accession>
<dbReference type="AlphaFoldDB" id="A0A5R9KFH8"/>
<name>A0A5R9KFH8_9BACT</name>
<evidence type="ECO:0000313" key="2">
    <source>
        <dbReference type="Proteomes" id="UP000309788"/>
    </source>
</evidence>
<dbReference type="Proteomes" id="UP000309788">
    <property type="component" value="Unassembled WGS sequence"/>
</dbReference>
<protein>
    <submittedName>
        <fullName evidence="1">Uncharacterized protein</fullName>
    </submittedName>
</protein>
<organism evidence="1 2">
    <name type="scientific">Dyadobacter sediminis</name>
    <dbReference type="NCBI Taxonomy" id="1493691"/>
    <lineage>
        <taxon>Bacteria</taxon>
        <taxon>Pseudomonadati</taxon>
        <taxon>Bacteroidota</taxon>
        <taxon>Cytophagia</taxon>
        <taxon>Cytophagales</taxon>
        <taxon>Spirosomataceae</taxon>
        <taxon>Dyadobacter</taxon>
    </lineage>
</organism>
<dbReference type="EMBL" id="VCEI01000021">
    <property type="protein sequence ID" value="TLU94808.1"/>
    <property type="molecule type" value="Genomic_DNA"/>
</dbReference>
<reference evidence="1 2" key="1">
    <citation type="submission" date="2019-05" db="EMBL/GenBank/DDBJ databases">
        <authorList>
            <person name="Qu J.-H."/>
        </authorList>
    </citation>
    <scope>NUCLEOTIDE SEQUENCE [LARGE SCALE GENOMIC DNA]</scope>
    <source>
        <strain evidence="1 2">Z12</strain>
    </source>
</reference>
<evidence type="ECO:0000313" key="1">
    <source>
        <dbReference type="EMBL" id="TLU94808.1"/>
    </source>
</evidence>